<dbReference type="GO" id="GO:0005680">
    <property type="term" value="C:anaphase-promoting complex"/>
    <property type="evidence" value="ECO:0007669"/>
    <property type="project" value="InterPro"/>
</dbReference>
<evidence type="ECO:0000313" key="3">
    <source>
        <dbReference type="EMBL" id="QRC98281.1"/>
    </source>
</evidence>
<feature type="compositionally biased region" description="Polar residues" evidence="2">
    <location>
        <begin position="21"/>
        <end position="37"/>
    </location>
</feature>
<dbReference type="VEuPathDB" id="FungiDB:JI435_043600"/>
<sequence>KAAHPHRILLSARPDYDNNPRACTNNNSTKSLFQNKPHSFGPRQILLRQHPTFEIACDATVKMLRRPATTIQLTAADVEQYEANRQRKLYEQQQAQAQKQASSQTTETSENTKNRSQAASAKSKQDRIMGGRGN</sequence>
<evidence type="ECO:0000256" key="2">
    <source>
        <dbReference type="SAM" id="MobiDB-lite"/>
    </source>
</evidence>
<dbReference type="InterPro" id="IPR018860">
    <property type="entry name" value="APC_suCDC26"/>
</dbReference>
<feature type="region of interest" description="Disordered" evidence="2">
    <location>
        <begin position="15"/>
        <end position="37"/>
    </location>
</feature>
<dbReference type="AlphaFoldDB" id="A0A7U2I3A7"/>
<feature type="compositionally biased region" description="Low complexity" evidence="2">
    <location>
        <begin position="91"/>
        <end position="109"/>
    </location>
</feature>
<gene>
    <name evidence="3" type="ORF">JI435_043600</name>
</gene>
<proteinExistence type="predicted"/>
<dbReference type="Proteomes" id="UP000663193">
    <property type="component" value="Chromosome 8"/>
</dbReference>
<dbReference type="GO" id="GO:0031145">
    <property type="term" value="P:anaphase-promoting complex-dependent catabolic process"/>
    <property type="evidence" value="ECO:0007669"/>
    <property type="project" value="InterPro"/>
</dbReference>
<feature type="non-terminal residue" evidence="3">
    <location>
        <position position="1"/>
    </location>
</feature>
<dbReference type="OrthoDB" id="3780941at2759"/>
<dbReference type="Pfam" id="PF10471">
    <property type="entry name" value="ANAPC_CDC26"/>
    <property type="match status" value="1"/>
</dbReference>
<keyword evidence="4" id="KW-1185">Reference proteome</keyword>
<feature type="compositionally biased region" description="Basic and acidic residues" evidence="2">
    <location>
        <begin position="123"/>
        <end position="134"/>
    </location>
</feature>
<accession>A0A7U2I3A7</accession>
<feature type="region of interest" description="Disordered" evidence="2">
    <location>
        <begin position="89"/>
        <end position="134"/>
    </location>
</feature>
<evidence type="ECO:0000313" key="4">
    <source>
        <dbReference type="Proteomes" id="UP000663193"/>
    </source>
</evidence>
<keyword evidence="1" id="KW-0833">Ubl conjugation pathway</keyword>
<reference evidence="4" key="1">
    <citation type="journal article" date="2021" name="BMC Genomics">
        <title>Chromosome-level genome assembly and manually-curated proteome of model necrotroph Parastagonospora nodorum Sn15 reveals a genome-wide trove of candidate effector homologs, and redundancy of virulence-related functions within an accessory chromosome.</title>
        <authorList>
            <person name="Bertazzoni S."/>
            <person name="Jones D.A.B."/>
            <person name="Phan H.T."/>
            <person name="Tan K.-C."/>
            <person name="Hane J.K."/>
        </authorList>
    </citation>
    <scope>NUCLEOTIDE SEQUENCE [LARGE SCALE GENOMIC DNA]</scope>
    <source>
        <strain evidence="4">SN15 / ATCC MYA-4574 / FGSC 10173)</strain>
    </source>
</reference>
<evidence type="ECO:0000256" key="1">
    <source>
        <dbReference type="ARBA" id="ARBA00022786"/>
    </source>
</evidence>
<protein>
    <submittedName>
        <fullName evidence="3">Uncharacterized protein</fullName>
    </submittedName>
</protein>
<name>A0A7U2I3A7_PHANO</name>
<dbReference type="EMBL" id="CP069030">
    <property type="protein sequence ID" value="QRC98281.1"/>
    <property type="molecule type" value="Genomic_DNA"/>
</dbReference>
<organism evidence="3 4">
    <name type="scientific">Phaeosphaeria nodorum (strain SN15 / ATCC MYA-4574 / FGSC 10173)</name>
    <name type="common">Glume blotch fungus</name>
    <name type="synonym">Parastagonospora nodorum</name>
    <dbReference type="NCBI Taxonomy" id="321614"/>
    <lineage>
        <taxon>Eukaryota</taxon>
        <taxon>Fungi</taxon>
        <taxon>Dikarya</taxon>
        <taxon>Ascomycota</taxon>
        <taxon>Pezizomycotina</taxon>
        <taxon>Dothideomycetes</taxon>
        <taxon>Pleosporomycetidae</taxon>
        <taxon>Pleosporales</taxon>
        <taxon>Pleosporineae</taxon>
        <taxon>Phaeosphaeriaceae</taxon>
        <taxon>Parastagonospora</taxon>
    </lineage>
</organism>